<sequence length="232" mass="25372">MFLFVPEYLRSQIKTESFVVCSLAPRVLPIMSSPGSNNNSSSEIIVLEEGQTSAEAQWSSEASSQNGYSSESAETVVMSQGAESSSNEWWLDHPEIFPSSGELSTHGFLALCAPDALTSTSSETTKDNHEDQQNSGLKTEEKHGGQPKATSNANGNDMSLSTLQSSVDDEDDIIIVYERRAFQHSFTRYYILFSVNSTAVEASEAHQKDEGGLKTPLLEEDDDEDSVVEIPF</sequence>
<evidence type="ECO:0000313" key="2">
    <source>
        <dbReference type="Proteomes" id="UP000095287"/>
    </source>
</evidence>
<feature type="compositionally biased region" description="Acidic residues" evidence="1">
    <location>
        <begin position="218"/>
        <end position="232"/>
    </location>
</feature>
<dbReference type="AlphaFoldDB" id="A0A1I8AW00"/>
<proteinExistence type="predicted"/>
<name>A0A1I8AW00_9BILA</name>
<evidence type="ECO:0000256" key="1">
    <source>
        <dbReference type="SAM" id="MobiDB-lite"/>
    </source>
</evidence>
<feature type="compositionally biased region" description="Polar residues" evidence="1">
    <location>
        <begin position="148"/>
        <end position="164"/>
    </location>
</feature>
<protein>
    <submittedName>
        <fullName evidence="3">Protein FAF-like, chloroplastic</fullName>
    </submittedName>
</protein>
<feature type="region of interest" description="Disordered" evidence="1">
    <location>
        <begin position="119"/>
        <end position="164"/>
    </location>
</feature>
<feature type="region of interest" description="Disordered" evidence="1">
    <location>
        <begin position="202"/>
        <end position="232"/>
    </location>
</feature>
<dbReference type="WBParaSite" id="L893_g9650.t1">
    <property type="protein sequence ID" value="L893_g9650.t1"/>
    <property type="gene ID" value="L893_g9650"/>
</dbReference>
<feature type="compositionally biased region" description="Basic and acidic residues" evidence="1">
    <location>
        <begin position="124"/>
        <end position="144"/>
    </location>
</feature>
<evidence type="ECO:0000313" key="3">
    <source>
        <dbReference type="WBParaSite" id="L893_g9650.t1"/>
    </source>
</evidence>
<feature type="compositionally biased region" description="Polar residues" evidence="1">
    <location>
        <begin position="66"/>
        <end position="81"/>
    </location>
</feature>
<feature type="region of interest" description="Disordered" evidence="1">
    <location>
        <begin position="55"/>
        <end position="81"/>
    </location>
</feature>
<reference evidence="3" key="1">
    <citation type="submission" date="2016-11" db="UniProtKB">
        <authorList>
            <consortium name="WormBaseParasite"/>
        </authorList>
    </citation>
    <scope>IDENTIFICATION</scope>
</reference>
<accession>A0A1I8AW00</accession>
<feature type="compositionally biased region" description="Low complexity" evidence="1">
    <location>
        <begin position="55"/>
        <end position="65"/>
    </location>
</feature>
<keyword evidence="2" id="KW-1185">Reference proteome</keyword>
<feature type="compositionally biased region" description="Basic and acidic residues" evidence="1">
    <location>
        <begin position="203"/>
        <end position="212"/>
    </location>
</feature>
<organism evidence="2 3">
    <name type="scientific">Steinernema glaseri</name>
    <dbReference type="NCBI Taxonomy" id="37863"/>
    <lineage>
        <taxon>Eukaryota</taxon>
        <taxon>Metazoa</taxon>
        <taxon>Ecdysozoa</taxon>
        <taxon>Nematoda</taxon>
        <taxon>Chromadorea</taxon>
        <taxon>Rhabditida</taxon>
        <taxon>Tylenchina</taxon>
        <taxon>Panagrolaimomorpha</taxon>
        <taxon>Strongyloidoidea</taxon>
        <taxon>Steinernematidae</taxon>
        <taxon>Steinernema</taxon>
    </lineage>
</organism>
<dbReference type="Proteomes" id="UP000095287">
    <property type="component" value="Unplaced"/>
</dbReference>